<dbReference type="AlphaFoldDB" id="A0A9Q4XQM1"/>
<dbReference type="EMBL" id="RPBY01000002">
    <property type="protein sequence ID" value="NCH87041.1"/>
    <property type="molecule type" value="Genomic_DNA"/>
</dbReference>
<protein>
    <submittedName>
        <fullName evidence="1">Uncharacterized protein</fullName>
    </submittedName>
</protein>
<dbReference type="Proteomes" id="UP000778262">
    <property type="component" value="Unassembled WGS sequence"/>
</dbReference>
<dbReference type="RefSeq" id="WP_161590570.1">
    <property type="nucleotide sequence ID" value="NZ_RPBY01000002.1"/>
</dbReference>
<accession>A0A9Q4XQM1</accession>
<organism evidence="1 2">
    <name type="scientific">Cronobacter dublinensis</name>
    <dbReference type="NCBI Taxonomy" id="413497"/>
    <lineage>
        <taxon>Bacteria</taxon>
        <taxon>Pseudomonadati</taxon>
        <taxon>Pseudomonadota</taxon>
        <taxon>Gammaproteobacteria</taxon>
        <taxon>Enterobacterales</taxon>
        <taxon>Enterobacteriaceae</taxon>
        <taxon>Cronobacter</taxon>
    </lineage>
</organism>
<evidence type="ECO:0000313" key="1">
    <source>
        <dbReference type="EMBL" id="NCH87041.1"/>
    </source>
</evidence>
<comment type="caution">
    <text evidence="1">The sequence shown here is derived from an EMBL/GenBank/DDBJ whole genome shotgun (WGS) entry which is preliminary data.</text>
</comment>
<sequence length="241" mass="25027">MWREAKLAFSDAFSALDCAIVPAHPWIYGIGQQTENGAYLSPANAVAYLAGRLAGAADVQDVVIFLVTGQTQNDFIQRLDALTEVFPAPAFTQVSRLARSAAELATVRMQLPARSGGGLPAALPLSVPTSRTVMNARAVAIAQAQASAGVDMAGMKAALAGFAAERAGLLSQLADGLNQLTGKSARAWVFTAKGDAATLTRTLMQDIPQPFAVHSAAIMLAGDNLDGIKGMIHDINDHAGA</sequence>
<proteinExistence type="predicted"/>
<gene>
    <name evidence="1" type="ORF">EHJ13_06205</name>
</gene>
<name>A0A9Q4XQM1_9ENTR</name>
<reference evidence="1" key="1">
    <citation type="submission" date="2018-11" db="EMBL/GenBank/DDBJ databases">
        <title>Genomics analysis of Putative Virulence Factors on Adhesion and Cytotoxicity for Cronobacter spp.</title>
        <authorList>
            <person name="Cui J."/>
        </authorList>
    </citation>
    <scope>NUCLEOTIDE SEQUENCE</scope>
    <source>
        <strain evidence="1">SD69</strain>
    </source>
</reference>
<evidence type="ECO:0000313" key="2">
    <source>
        <dbReference type="Proteomes" id="UP000778262"/>
    </source>
</evidence>